<accession>A0AA39ZPS5</accession>
<reference evidence="2" key="1">
    <citation type="submission" date="2023-06" db="EMBL/GenBank/DDBJ databases">
        <title>Genome-scale phylogeny and comparative genomics of the fungal order Sordariales.</title>
        <authorList>
            <consortium name="Lawrence Berkeley National Laboratory"/>
            <person name="Hensen N."/>
            <person name="Bonometti L."/>
            <person name="Westerberg I."/>
            <person name="Brannstrom I.O."/>
            <person name="Guillou S."/>
            <person name="Cros-Aarteil S."/>
            <person name="Calhoun S."/>
            <person name="Haridas S."/>
            <person name="Kuo A."/>
            <person name="Mondo S."/>
            <person name="Pangilinan J."/>
            <person name="Riley R."/>
            <person name="Labutti K."/>
            <person name="Andreopoulos B."/>
            <person name="Lipzen A."/>
            <person name="Chen C."/>
            <person name="Yanf M."/>
            <person name="Daum C."/>
            <person name="Ng V."/>
            <person name="Clum A."/>
            <person name="Steindorff A."/>
            <person name="Ohm R."/>
            <person name="Martin F."/>
            <person name="Silar P."/>
            <person name="Natvig D."/>
            <person name="Lalanne C."/>
            <person name="Gautier V."/>
            <person name="Ament-Velasquez S.L."/>
            <person name="Kruys A."/>
            <person name="Hutchinson M.I."/>
            <person name="Powell A.J."/>
            <person name="Barry K."/>
            <person name="Miller A.N."/>
            <person name="Grigoriev I.V."/>
            <person name="Debuchy R."/>
            <person name="Gladieux P."/>
            <person name="Thoren M.H."/>
            <person name="Johannesson H."/>
        </authorList>
    </citation>
    <scope>NUCLEOTIDE SEQUENCE</scope>
    <source>
        <strain evidence="2">SMH4607-1</strain>
    </source>
</reference>
<name>A0AA39ZPS5_9PEZI</name>
<proteinExistence type="predicted"/>
<feature type="region of interest" description="Disordered" evidence="1">
    <location>
        <begin position="37"/>
        <end position="56"/>
    </location>
</feature>
<keyword evidence="3" id="KW-1185">Reference proteome</keyword>
<dbReference type="Proteomes" id="UP001172102">
    <property type="component" value="Unassembled WGS sequence"/>
</dbReference>
<organism evidence="2 3">
    <name type="scientific">Lasiosphaeris hirsuta</name>
    <dbReference type="NCBI Taxonomy" id="260670"/>
    <lineage>
        <taxon>Eukaryota</taxon>
        <taxon>Fungi</taxon>
        <taxon>Dikarya</taxon>
        <taxon>Ascomycota</taxon>
        <taxon>Pezizomycotina</taxon>
        <taxon>Sordariomycetes</taxon>
        <taxon>Sordariomycetidae</taxon>
        <taxon>Sordariales</taxon>
        <taxon>Lasiosphaeriaceae</taxon>
        <taxon>Lasiosphaeris</taxon>
    </lineage>
</organism>
<dbReference type="AlphaFoldDB" id="A0AA39ZPS5"/>
<evidence type="ECO:0000313" key="3">
    <source>
        <dbReference type="Proteomes" id="UP001172102"/>
    </source>
</evidence>
<gene>
    <name evidence="2" type="ORF">B0H67DRAFT_558712</name>
</gene>
<dbReference type="EMBL" id="JAUKUA010000010">
    <property type="protein sequence ID" value="KAK0701235.1"/>
    <property type="molecule type" value="Genomic_DNA"/>
</dbReference>
<sequence>MAMGNYDFCVKDELVDEDEVGYQQVLRGITLARKANYQVPSSSGPHRPTTPHPRAARDRATEVLGTLDGFFSSSQIRLLRSPSDQYHSQTQCTLKASRAGKNTNPWEPTTSLHRTRDSATGIRPISTVVNGTYLVLKGCPLGQLHVITYPFELFPCPDTRPLTVPGTVTYQPTGEPWKLAYWGTMHLDVATEGQTDRLRRLSNSDLARIMADCAQFQSGGGDCGERLAIDYENSYLPRWCLTIDVISELERISVFRTSRGYLGLTLSNVAPTDEVFLLLGFTNALHSQT</sequence>
<comment type="caution">
    <text evidence="2">The sequence shown here is derived from an EMBL/GenBank/DDBJ whole genome shotgun (WGS) entry which is preliminary data.</text>
</comment>
<evidence type="ECO:0000313" key="2">
    <source>
        <dbReference type="EMBL" id="KAK0701235.1"/>
    </source>
</evidence>
<evidence type="ECO:0000256" key="1">
    <source>
        <dbReference type="SAM" id="MobiDB-lite"/>
    </source>
</evidence>
<protein>
    <submittedName>
        <fullName evidence="2">Uncharacterized protein</fullName>
    </submittedName>
</protein>